<dbReference type="GO" id="GO:0004519">
    <property type="term" value="F:endonuclease activity"/>
    <property type="evidence" value="ECO:0007669"/>
    <property type="project" value="UniProtKB-KW"/>
</dbReference>
<dbReference type="Gene3D" id="3.30.70.270">
    <property type="match status" value="1"/>
</dbReference>
<dbReference type="Pfam" id="PF08284">
    <property type="entry name" value="RVP_2"/>
    <property type="match status" value="1"/>
</dbReference>
<dbReference type="CDD" id="cd09274">
    <property type="entry name" value="RNase_HI_RT_Ty3"/>
    <property type="match status" value="1"/>
</dbReference>
<dbReference type="EC" id="2.7.7.49" evidence="1"/>
<dbReference type="GO" id="GO:0003676">
    <property type="term" value="F:nucleic acid binding"/>
    <property type="evidence" value="ECO:0007669"/>
    <property type="project" value="InterPro"/>
</dbReference>
<keyword evidence="8" id="KW-0479">Metal-binding</keyword>
<accession>A0A6L2JHI0</accession>
<evidence type="ECO:0000256" key="5">
    <source>
        <dbReference type="ARBA" id="ARBA00022759"/>
    </source>
</evidence>
<dbReference type="PANTHER" id="PTHR37984:SF5">
    <property type="entry name" value="PROTEIN NYNRIN-LIKE"/>
    <property type="match status" value="1"/>
</dbReference>
<keyword evidence="8" id="KW-0862">Zinc</keyword>
<evidence type="ECO:0000313" key="11">
    <source>
        <dbReference type="EMBL" id="GEU36162.1"/>
    </source>
</evidence>
<evidence type="ECO:0000259" key="10">
    <source>
        <dbReference type="PROSITE" id="PS50158"/>
    </source>
</evidence>
<feature type="region of interest" description="Disordered" evidence="9">
    <location>
        <begin position="107"/>
        <end position="151"/>
    </location>
</feature>
<dbReference type="Gene3D" id="4.10.60.10">
    <property type="entry name" value="Zinc finger, CCHC-type"/>
    <property type="match status" value="1"/>
</dbReference>
<keyword evidence="7" id="KW-0695">RNA-directed DNA polymerase</keyword>
<dbReference type="Pfam" id="PF17917">
    <property type="entry name" value="RT_RNaseH"/>
    <property type="match status" value="1"/>
</dbReference>
<dbReference type="SUPFAM" id="SSF56672">
    <property type="entry name" value="DNA/RNA polymerases"/>
    <property type="match status" value="1"/>
</dbReference>
<evidence type="ECO:0000256" key="6">
    <source>
        <dbReference type="ARBA" id="ARBA00022801"/>
    </source>
</evidence>
<dbReference type="InterPro" id="IPR041373">
    <property type="entry name" value="RT_RNaseH"/>
</dbReference>
<feature type="region of interest" description="Disordered" evidence="9">
    <location>
        <begin position="297"/>
        <end position="346"/>
    </location>
</feature>
<dbReference type="InterPro" id="IPR036875">
    <property type="entry name" value="Znf_CCHC_sf"/>
</dbReference>
<name>A0A6L2JHI0_TANCI</name>
<evidence type="ECO:0000256" key="7">
    <source>
        <dbReference type="ARBA" id="ARBA00022918"/>
    </source>
</evidence>
<proteinExistence type="predicted"/>
<gene>
    <name evidence="11" type="ORF">Tci_008140</name>
</gene>
<dbReference type="InterPro" id="IPR001878">
    <property type="entry name" value="Znf_CCHC"/>
</dbReference>
<evidence type="ECO:0000256" key="2">
    <source>
        <dbReference type="ARBA" id="ARBA00022679"/>
    </source>
</evidence>
<keyword evidence="2" id="KW-0808">Transferase</keyword>
<keyword evidence="3" id="KW-0548">Nucleotidyltransferase</keyword>
<dbReference type="InterPro" id="IPR043502">
    <property type="entry name" value="DNA/RNA_pol_sf"/>
</dbReference>
<dbReference type="InterPro" id="IPR050951">
    <property type="entry name" value="Retrovirus_Pol_polyprotein"/>
</dbReference>
<dbReference type="GO" id="GO:0003964">
    <property type="term" value="F:RNA-directed DNA polymerase activity"/>
    <property type="evidence" value="ECO:0007669"/>
    <property type="project" value="UniProtKB-KW"/>
</dbReference>
<dbReference type="Gene3D" id="2.40.70.10">
    <property type="entry name" value="Acid Proteases"/>
    <property type="match status" value="1"/>
</dbReference>
<dbReference type="GO" id="GO:0016787">
    <property type="term" value="F:hydrolase activity"/>
    <property type="evidence" value="ECO:0007669"/>
    <property type="project" value="UniProtKB-KW"/>
</dbReference>
<feature type="domain" description="CCHC-type" evidence="10">
    <location>
        <begin position="482"/>
        <end position="497"/>
    </location>
</feature>
<evidence type="ECO:0000256" key="1">
    <source>
        <dbReference type="ARBA" id="ARBA00012493"/>
    </source>
</evidence>
<dbReference type="InterPro" id="IPR021109">
    <property type="entry name" value="Peptidase_aspartic_dom_sf"/>
</dbReference>
<dbReference type="GO" id="GO:0008270">
    <property type="term" value="F:zinc ion binding"/>
    <property type="evidence" value="ECO:0007669"/>
    <property type="project" value="UniProtKB-KW"/>
</dbReference>
<reference evidence="11" key="1">
    <citation type="journal article" date="2019" name="Sci. Rep.">
        <title>Draft genome of Tanacetum cinerariifolium, the natural source of mosquito coil.</title>
        <authorList>
            <person name="Yamashiro T."/>
            <person name="Shiraishi A."/>
            <person name="Satake H."/>
            <person name="Nakayama K."/>
        </authorList>
    </citation>
    <scope>NUCLEOTIDE SEQUENCE</scope>
</reference>
<organism evidence="11">
    <name type="scientific">Tanacetum cinerariifolium</name>
    <name type="common">Dalmatian daisy</name>
    <name type="synonym">Chrysanthemum cinerariifolium</name>
    <dbReference type="NCBI Taxonomy" id="118510"/>
    <lineage>
        <taxon>Eukaryota</taxon>
        <taxon>Viridiplantae</taxon>
        <taxon>Streptophyta</taxon>
        <taxon>Embryophyta</taxon>
        <taxon>Tracheophyta</taxon>
        <taxon>Spermatophyta</taxon>
        <taxon>Magnoliopsida</taxon>
        <taxon>eudicotyledons</taxon>
        <taxon>Gunneridae</taxon>
        <taxon>Pentapetalae</taxon>
        <taxon>asterids</taxon>
        <taxon>campanulids</taxon>
        <taxon>Asterales</taxon>
        <taxon>Asteraceae</taxon>
        <taxon>Asteroideae</taxon>
        <taxon>Anthemideae</taxon>
        <taxon>Anthemidinae</taxon>
        <taxon>Tanacetum</taxon>
    </lineage>
</organism>
<dbReference type="InterPro" id="IPR043128">
    <property type="entry name" value="Rev_trsase/Diguanyl_cyclase"/>
</dbReference>
<protein>
    <recommendedName>
        <fullName evidence="1">RNA-directed DNA polymerase</fullName>
        <ecNumber evidence="1">2.7.7.49</ecNumber>
    </recommendedName>
</protein>
<sequence>MAALVITISSDVSDESVRSVVSRVILFGTISIEIPIVTGLHIDLPSAPELPAVLPFLCSDDSESEPADELPERHVSLRLYDDVVSRFSIAYFREFFTTSLQGTHITPKDHLHHSSEAVRSPSGPLTCRRPQCSNYTTPTSSSSVGPSQNRSQYLATSIPSTVHTAGPLLPARAGLLPPYKRYRGTSAAYLYESSDEGSPEMHAESDIEADDEVDAEIQPKGTIEIGVDVATGIDIPDDLLMPDAIERLGQLEEGIKAHEGRNLIVEGESSGLLEHVVTSEGSNTRRGDALEANHNAGLIDENQSQNESDNDNGSRGNGNHGNNNGDGNQNGGNRGTRRNAPVARTIRIDEANEMTWKDLMKMMIEVYCPRNEIQKLENKLWNLCVKGTDGLPDNIQGDVTSSKPVRLQDAIGMANGLMDQKLRVYAARSAEQKRKFDNNPRGPCTVKCTNCKKVDHMARYCKTVFAAQTPRAPMANQRVVTCFRCSSQGYYKSDCPKLKNKNHGNKASSNDARGRAYALGGGDGNLDSNVVTGTFLLNNHYAYILFDSRADRSFISTTFSALIDIPPTSLEVSYTVELADGRIVKYDTIIRGCTLKLLDHPFSTNLMPRELGSFDVRIRMDWLLKYHDVIIYDEKIVRIPYGNEILTIQGDGSSEGSNSRLSIISCTKTQKYIQRGCHVFLVHISVKKMKDRAEQKQLEDGLIIQNFSEVFPKDLPRLLPARKVKFQIDLVPGAASVARSPYRIDDLFDQLRGSSVYSKIDMRSGYYQLRVYGHYEFQVIPFGLTNALASKEEHEGHLKLILELLKKEELYDKFSKCDFWLSKCVDFVLPEGSENFVVYCDASHKGLGAVLMQKEKVIAYASHQLKVYEKDYTTHDLELGGVVFALKMWRHYMYEIKCVVLSDHKSLQHIIDQKELNMRQRRWLELLSAYDCEICYHPGKANVVADAQS</sequence>
<evidence type="ECO:0000256" key="4">
    <source>
        <dbReference type="ARBA" id="ARBA00022722"/>
    </source>
</evidence>
<dbReference type="EMBL" id="BKCJ010000777">
    <property type="protein sequence ID" value="GEU36162.1"/>
    <property type="molecule type" value="Genomic_DNA"/>
</dbReference>
<dbReference type="SUPFAM" id="SSF57756">
    <property type="entry name" value="Retrovirus zinc finger-like domains"/>
    <property type="match status" value="1"/>
</dbReference>
<keyword evidence="4" id="KW-0540">Nuclease</keyword>
<keyword evidence="5" id="KW-0255">Endonuclease</keyword>
<dbReference type="PANTHER" id="PTHR37984">
    <property type="entry name" value="PROTEIN CBG26694"/>
    <property type="match status" value="1"/>
</dbReference>
<evidence type="ECO:0000256" key="3">
    <source>
        <dbReference type="ARBA" id="ARBA00022695"/>
    </source>
</evidence>
<keyword evidence="6" id="KW-0378">Hydrolase</keyword>
<dbReference type="PROSITE" id="PS50158">
    <property type="entry name" value="ZF_CCHC"/>
    <property type="match status" value="1"/>
</dbReference>
<dbReference type="Gene3D" id="3.10.20.370">
    <property type="match status" value="1"/>
</dbReference>
<dbReference type="SMART" id="SM00343">
    <property type="entry name" value="ZnF_C2HC"/>
    <property type="match status" value="2"/>
</dbReference>
<comment type="caution">
    <text evidence="11">The sequence shown here is derived from an EMBL/GenBank/DDBJ whole genome shotgun (WGS) entry which is preliminary data.</text>
</comment>
<evidence type="ECO:0000256" key="9">
    <source>
        <dbReference type="SAM" id="MobiDB-lite"/>
    </source>
</evidence>
<dbReference type="AlphaFoldDB" id="A0A6L2JHI0"/>
<keyword evidence="8" id="KW-0863">Zinc-finger</keyword>
<evidence type="ECO:0000256" key="8">
    <source>
        <dbReference type="PROSITE-ProRule" id="PRU00047"/>
    </source>
</evidence>
<dbReference type="CDD" id="cd00303">
    <property type="entry name" value="retropepsin_like"/>
    <property type="match status" value="1"/>
</dbReference>
<feature type="compositionally biased region" description="Basic and acidic residues" evidence="9">
    <location>
        <begin position="107"/>
        <end position="116"/>
    </location>
</feature>